<dbReference type="Proteomes" id="UP001500839">
    <property type="component" value="Unassembled WGS sequence"/>
</dbReference>
<dbReference type="EMBL" id="BAABKQ010000001">
    <property type="protein sequence ID" value="GAA4813325.1"/>
    <property type="molecule type" value="Genomic_DNA"/>
</dbReference>
<reference evidence="2" key="1">
    <citation type="journal article" date="2019" name="Int. J. Syst. Evol. Microbiol.">
        <title>The Global Catalogue of Microorganisms (GCM) 10K type strain sequencing project: providing services to taxonomists for standard genome sequencing and annotation.</title>
        <authorList>
            <consortium name="The Broad Institute Genomics Platform"/>
            <consortium name="The Broad Institute Genome Sequencing Center for Infectious Disease"/>
            <person name="Wu L."/>
            <person name="Ma J."/>
        </authorList>
    </citation>
    <scope>NUCLEOTIDE SEQUENCE [LARGE SCALE GENOMIC DNA]</scope>
    <source>
        <strain evidence="2">JCM 18542</strain>
    </source>
</reference>
<keyword evidence="2" id="KW-1185">Reference proteome</keyword>
<organism evidence="1 2">
    <name type="scientific">Tomitella cavernea</name>
    <dbReference type="NCBI Taxonomy" id="1387982"/>
    <lineage>
        <taxon>Bacteria</taxon>
        <taxon>Bacillati</taxon>
        <taxon>Actinomycetota</taxon>
        <taxon>Actinomycetes</taxon>
        <taxon>Mycobacteriales</taxon>
        <taxon>Tomitella</taxon>
    </lineage>
</organism>
<evidence type="ECO:0000313" key="2">
    <source>
        <dbReference type="Proteomes" id="UP001500839"/>
    </source>
</evidence>
<protein>
    <submittedName>
        <fullName evidence="1">DUF2617 family protein</fullName>
    </submittedName>
</protein>
<name>A0ABP9CKS0_9ACTN</name>
<proteinExistence type="predicted"/>
<evidence type="ECO:0000313" key="1">
    <source>
        <dbReference type="EMBL" id="GAA4813325.1"/>
    </source>
</evidence>
<accession>A0ABP9CKS0</accession>
<comment type="caution">
    <text evidence="1">The sequence shown here is derived from an EMBL/GenBank/DDBJ whole genome shotgun (WGS) entry which is preliminary data.</text>
</comment>
<dbReference type="RefSeq" id="WP_200171630.1">
    <property type="nucleotide sequence ID" value="NZ_BAABKQ010000001.1"/>
</dbReference>
<gene>
    <name evidence="1" type="ORF">GCM10023353_17840</name>
</gene>
<dbReference type="Pfam" id="PF10936">
    <property type="entry name" value="DUF2617"/>
    <property type="match status" value="1"/>
</dbReference>
<sequence length="167" mass="18123">MTFHVLTVPATDVDAGELNLILGRPAPPALAELGIAHPCGGTLTLGVLGASHVVTIDSGAQPFTEEISCNTAPHRTPLPRSFEDRGYRLEVLTREVSHAGIARLASLLQARSEGDSRWITGRFPGDDSALTSLAAQPERHGWSWRTWHLYPGARRGTVVRTESRWTP</sequence>
<dbReference type="InterPro" id="IPR024486">
    <property type="entry name" value="DUF2617"/>
</dbReference>